<accession>A0A1L3ZAZ0</accession>
<reference evidence="2 3" key="1">
    <citation type="submission" date="2016-11" db="EMBL/GenBank/DDBJ databases">
        <title>Rhizobium leguminosarum bv. viciae strain Vaf12 isolated from Vavilovia formosa root nodules from Russia, Dagestan.</title>
        <authorList>
            <person name="Kimeklis A."/>
        </authorList>
    </citation>
    <scope>NUCLEOTIDE SEQUENCE [LARGE SCALE GENOMIC DNA]</scope>
    <source>
        <strain evidence="2 3">Vaf-108</strain>
    </source>
</reference>
<name>A0A1L3ZAZ0_RHILE</name>
<dbReference type="RefSeq" id="WP_072639264.1">
    <property type="nucleotide sequence ID" value="NZ_CP018228.1"/>
</dbReference>
<organism evidence="2 3">
    <name type="scientific">Rhizobium leguminosarum</name>
    <dbReference type="NCBI Taxonomy" id="384"/>
    <lineage>
        <taxon>Bacteria</taxon>
        <taxon>Pseudomonadati</taxon>
        <taxon>Pseudomonadota</taxon>
        <taxon>Alphaproteobacteria</taxon>
        <taxon>Hyphomicrobiales</taxon>
        <taxon>Rhizobiaceae</taxon>
        <taxon>Rhizobium/Agrobacterium group</taxon>
        <taxon>Rhizobium</taxon>
    </lineage>
</organism>
<proteinExistence type="predicted"/>
<dbReference type="Proteomes" id="UP000183050">
    <property type="component" value="Chromosome"/>
</dbReference>
<evidence type="ECO:0000313" key="2">
    <source>
        <dbReference type="EMBL" id="API52814.1"/>
    </source>
</evidence>
<evidence type="ECO:0000313" key="3">
    <source>
        <dbReference type="Proteomes" id="UP000183050"/>
    </source>
</evidence>
<gene>
    <name evidence="2" type="ORF">BMW22_15400</name>
</gene>
<keyword evidence="1" id="KW-0812">Transmembrane</keyword>
<dbReference type="AlphaFoldDB" id="A0A1L3ZAZ0"/>
<feature type="transmembrane region" description="Helical" evidence="1">
    <location>
        <begin position="41"/>
        <end position="64"/>
    </location>
</feature>
<sequence length="230" mass="25583">MNFFAVILGVLAICALLFIAAIAILFIGLRRMWRRTRPNQLVLRALIIAFGLGAIALPCVALKISERNSVLARVPKPLEVAEIEYRLEESWGVGFMPGDNETGFVVYRLTDDSANWARKQGSQLGNMLEGAKGAWRETPVDDSSDQTAIGQWHHYDRDPDMMAVERPKHHPPTIFEYLEKYGFTISIAQGRDHEANQSIQSTGSFYSYGKGGSVTIIDPGRGKVYFAYAG</sequence>
<protein>
    <submittedName>
        <fullName evidence="2">Uncharacterized protein</fullName>
    </submittedName>
</protein>
<feature type="transmembrane region" description="Helical" evidence="1">
    <location>
        <begin position="6"/>
        <end position="29"/>
    </location>
</feature>
<evidence type="ECO:0000256" key="1">
    <source>
        <dbReference type="SAM" id="Phobius"/>
    </source>
</evidence>
<keyword evidence="1" id="KW-0472">Membrane</keyword>
<keyword evidence="1" id="KW-1133">Transmembrane helix</keyword>
<dbReference type="EMBL" id="CP018228">
    <property type="protein sequence ID" value="API52814.1"/>
    <property type="molecule type" value="Genomic_DNA"/>
</dbReference>